<feature type="binding site" evidence="5 9">
    <location>
        <position position="262"/>
    </location>
    <ligand>
        <name>substrate</name>
    </ligand>
</feature>
<evidence type="ECO:0000256" key="2">
    <source>
        <dbReference type="ARBA" id="ARBA00022723"/>
    </source>
</evidence>
<dbReference type="Pfam" id="PF00815">
    <property type="entry name" value="Histidinol_dh"/>
    <property type="match status" value="1"/>
</dbReference>
<dbReference type="PANTHER" id="PTHR21256:SF2">
    <property type="entry name" value="HISTIDINE BIOSYNTHESIS TRIFUNCTIONAL PROTEIN"/>
    <property type="match status" value="1"/>
</dbReference>
<evidence type="ECO:0000256" key="6">
    <source>
        <dbReference type="PIRNR" id="PIRNR000099"/>
    </source>
</evidence>
<evidence type="ECO:0000256" key="4">
    <source>
        <dbReference type="ARBA" id="ARBA00023002"/>
    </source>
</evidence>
<comment type="pathway">
    <text evidence="5">Amino-acid biosynthesis; L-histidine biosynthesis; L-histidine from 5-phospho-alpha-D-ribose 1-diphosphate: step 9/9.</text>
</comment>
<organism evidence="12 13">
    <name type="scientific">Edaphosphingomonas haloaromaticamans</name>
    <dbReference type="NCBI Taxonomy" id="653954"/>
    <lineage>
        <taxon>Bacteria</taxon>
        <taxon>Pseudomonadati</taxon>
        <taxon>Pseudomonadota</taxon>
        <taxon>Alphaproteobacteria</taxon>
        <taxon>Sphingomonadales</taxon>
        <taxon>Rhizorhabdaceae</taxon>
        <taxon>Edaphosphingomonas</taxon>
    </lineage>
</organism>
<dbReference type="SUPFAM" id="SSF53720">
    <property type="entry name" value="ALDH-like"/>
    <property type="match status" value="1"/>
</dbReference>
<dbReference type="EC" id="1.1.1.23" evidence="5"/>
<feature type="binding site" evidence="5 8">
    <location>
        <position position="214"/>
    </location>
    <ligand>
        <name>NAD(+)</name>
        <dbReference type="ChEBI" id="CHEBI:57540"/>
    </ligand>
</feature>
<keyword evidence="5" id="KW-0028">Amino-acid biosynthesis</keyword>
<evidence type="ECO:0000256" key="5">
    <source>
        <dbReference type="HAMAP-Rule" id="MF_01024"/>
    </source>
</evidence>
<proteinExistence type="inferred from homology"/>
<evidence type="ECO:0000256" key="11">
    <source>
        <dbReference type="RuleBase" id="RU004175"/>
    </source>
</evidence>
<evidence type="ECO:0000256" key="3">
    <source>
        <dbReference type="ARBA" id="ARBA00022833"/>
    </source>
</evidence>
<dbReference type="FunFam" id="3.40.50.1980:FF:000001">
    <property type="entry name" value="Histidinol dehydrogenase"/>
    <property type="match status" value="1"/>
</dbReference>
<dbReference type="RefSeq" id="WP_070934476.1">
    <property type="nucleotide sequence ID" value="NZ_MIPT01000001.1"/>
</dbReference>
<dbReference type="PROSITE" id="PS00611">
    <property type="entry name" value="HISOL_DEHYDROGENASE"/>
    <property type="match status" value="1"/>
</dbReference>
<evidence type="ECO:0000256" key="9">
    <source>
        <dbReference type="PIRSR" id="PIRSR000099-3"/>
    </source>
</evidence>
<dbReference type="InterPro" id="IPR016161">
    <property type="entry name" value="Ald_DH/histidinol_DH"/>
</dbReference>
<dbReference type="InterPro" id="IPR012131">
    <property type="entry name" value="Hstdl_DH"/>
</dbReference>
<dbReference type="OrthoDB" id="9805269at2"/>
<evidence type="ECO:0000313" key="12">
    <source>
        <dbReference type="EMBL" id="OHT21298.1"/>
    </source>
</evidence>
<feature type="binding site" evidence="5 9">
    <location>
        <position position="420"/>
    </location>
    <ligand>
        <name>substrate</name>
    </ligand>
</feature>
<feature type="active site" description="Proton acceptor" evidence="5 7">
    <location>
        <position position="328"/>
    </location>
</feature>
<dbReference type="GO" id="GO:0051287">
    <property type="term" value="F:NAD binding"/>
    <property type="evidence" value="ECO:0007669"/>
    <property type="project" value="InterPro"/>
</dbReference>
<feature type="binding site" evidence="5 10">
    <location>
        <position position="259"/>
    </location>
    <ligand>
        <name>Zn(2+)</name>
        <dbReference type="ChEBI" id="CHEBI:29105"/>
    </ligand>
</feature>
<dbReference type="PANTHER" id="PTHR21256">
    <property type="entry name" value="HISTIDINOL DEHYDROGENASE HDH"/>
    <property type="match status" value="1"/>
</dbReference>
<dbReference type="Gene3D" id="3.40.50.1980">
    <property type="entry name" value="Nitrogenase molybdenum iron protein domain"/>
    <property type="match status" value="2"/>
</dbReference>
<dbReference type="InterPro" id="IPR001692">
    <property type="entry name" value="Histidinol_DH_CS"/>
</dbReference>
<keyword evidence="2 5" id="KW-0479">Metal-binding</keyword>
<evidence type="ECO:0000256" key="10">
    <source>
        <dbReference type="PIRSR" id="PIRSR000099-4"/>
    </source>
</evidence>
<feature type="active site" description="Proton acceptor" evidence="5 7">
    <location>
        <position position="327"/>
    </location>
</feature>
<sequence length="428" mass="44436">MPLRLDSRDAGFAAAFDALVDARREADEDVSRAVTAIRADVRAHGDAALAELTRRFDGHDLDVTGWQVPKAERQAALAGLTPDLRAALELAAERIRAYHAAQRPADSETVDAAGVRMGARWRGVDAAGLYVPGGRAAYPSSVLMNAIPARVAGVERLAMVTPTPKGETNPLVLAAAEIAGVDEVWRVGGAQAIAALAYGTDRIAPVDVVVGPGNAWVAEAKRQLYGVVGIDMVAGPSEIVVVADGANDPAWIAADLLSQAEHDPTSQSILFTDDAAFADAVAAEVERQLGTLATGATASASWAANGAIILVGDLLESAPLIDRLAPEHLELALADPEPLFAAVRHAGSVFLGRYTPEAVGDYVGGPNHVLPTGRRARFSSGLSVLDFMKRTSFLACDAASIARIGPAAVALAEAEGLPAHARSVAVRL</sequence>
<keyword evidence="5" id="KW-0368">Histidine biosynthesis</keyword>
<keyword evidence="5 8" id="KW-0520">NAD</keyword>
<dbReference type="AlphaFoldDB" id="A0A1S1HGZ5"/>
<dbReference type="GO" id="GO:0005829">
    <property type="term" value="C:cytosol"/>
    <property type="evidence" value="ECO:0007669"/>
    <property type="project" value="TreeGrafter"/>
</dbReference>
<feature type="binding site" evidence="5 9">
    <location>
        <position position="328"/>
    </location>
    <ligand>
        <name>substrate</name>
    </ligand>
</feature>
<feature type="binding site" evidence="5 9">
    <location>
        <position position="361"/>
    </location>
    <ligand>
        <name>substrate</name>
    </ligand>
</feature>
<dbReference type="PRINTS" id="PR00083">
    <property type="entry name" value="HOLDHDRGNASE"/>
</dbReference>
<evidence type="ECO:0000256" key="8">
    <source>
        <dbReference type="PIRSR" id="PIRSR000099-2"/>
    </source>
</evidence>
<feature type="binding site" evidence="5 9">
    <location>
        <position position="415"/>
    </location>
    <ligand>
        <name>substrate</name>
    </ligand>
</feature>
<comment type="catalytic activity">
    <reaction evidence="5">
        <text>L-histidinol + 2 NAD(+) + H2O = L-histidine + 2 NADH + 3 H(+)</text>
        <dbReference type="Rhea" id="RHEA:20641"/>
        <dbReference type="ChEBI" id="CHEBI:15377"/>
        <dbReference type="ChEBI" id="CHEBI:15378"/>
        <dbReference type="ChEBI" id="CHEBI:57540"/>
        <dbReference type="ChEBI" id="CHEBI:57595"/>
        <dbReference type="ChEBI" id="CHEBI:57699"/>
        <dbReference type="ChEBI" id="CHEBI:57945"/>
        <dbReference type="EC" id="1.1.1.23"/>
    </reaction>
</comment>
<evidence type="ECO:0000313" key="13">
    <source>
        <dbReference type="Proteomes" id="UP000179467"/>
    </source>
</evidence>
<comment type="function">
    <text evidence="5">Catalyzes the sequential NAD-dependent oxidations of L-histidinol to L-histidinaldehyde and then to L-histidine.</text>
</comment>
<feature type="binding site" evidence="5 10">
    <location>
        <position position="262"/>
    </location>
    <ligand>
        <name>Zn(2+)</name>
        <dbReference type="ChEBI" id="CHEBI:29105"/>
    </ligand>
</feature>
<dbReference type="Gene3D" id="1.20.5.1300">
    <property type="match status" value="1"/>
</dbReference>
<accession>A0A1S1HGZ5</accession>
<feature type="binding site" evidence="5 10">
    <location>
        <position position="420"/>
    </location>
    <ligand>
        <name>Zn(2+)</name>
        <dbReference type="ChEBI" id="CHEBI:29105"/>
    </ligand>
</feature>
<dbReference type="GO" id="GO:0008270">
    <property type="term" value="F:zinc ion binding"/>
    <property type="evidence" value="ECO:0007669"/>
    <property type="project" value="UniProtKB-UniRule"/>
</dbReference>
<keyword evidence="13" id="KW-1185">Reference proteome</keyword>
<feature type="binding site" evidence="5 8">
    <location>
        <position position="130"/>
    </location>
    <ligand>
        <name>NAD(+)</name>
        <dbReference type="ChEBI" id="CHEBI:57540"/>
    </ligand>
</feature>
<dbReference type="HAMAP" id="MF_01024">
    <property type="entry name" value="HisD"/>
    <property type="match status" value="1"/>
</dbReference>
<feature type="binding site" evidence="5 9">
    <location>
        <position position="259"/>
    </location>
    <ligand>
        <name>substrate</name>
    </ligand>
</feature>
<evidence type="ECO:0000256" key="1">
    <source>
        <dbReference type="ARBA" id="ARBA00010178"/>
    </source>
</evidence>
<dbReference type="NCBIfam" id="TIGR00069">
    <property type="entry name" value="hisD"/>
    <property type="match status" value="1"/>
</dbReference>
<evidence type="ECO:0000256" key="7">
    <source>
        <dbReference type="PIRSR" id="PIRSR000099-1"/>
    </source>
</evidence>
<keyword evidence="4 5" id="KW-0560">Oxidoreductase</keyword>
<dbReference type="InterPro" id="IPR022695">
    <property type="entry name" value="Histidinol_DH_monofunct"/>
</dbReference>
<feature type="binding site" evidence="5 10">
    <location>
        <position position="361"/>
    </location>
    <ligand>
        <name>Zn(2+)</name>
        <dbReference type="ChEBI" id="CHEBI:29105"/>
    </ligand>
</feature>
<reference evidence="12 13" key="1">
    <citation type="submission" date="2016-09" db="EMBL/GenBank/DDBJ databases">
        <title>Metabolic pathway, cell adaptation mechanisms and a novel monoxygenase revealed through proteogenomic-transcription analysis of a Sphingomonas haloaromaticamans strain degrading the fungicide ortho-phenylphenol.</title>
        <authorList>
            <person name="Perruchon C."/>
            <person name="Papadopoulou E.S."/>
            <person name="Rousidou C."/>
            <person name="Vasileiadis S."/>
            <person name="Tanou G."/>
            <person name="Amoutzias G."/>
            <person name="Molassiotis A."/>
            <person name="Karpouzas D.G."/>
        </authorList>
    </citation>
    <scope>NUCLEOTIDE SEQUENCE [LARGE SCALE GENOMIC DNA]</scope>
    <source>
        <strain evidence="12 13">P3</strain>
    </source>
</reference>
<keyword evidence="3 5" id="KW-0862">Zinc</keyword>
<gene>
    <name evidence="5 12" type="primary">hisD</name>
    <name evidence="12" type="ORF">BHE75_03304</name>
</gene>
<protein>
    <recommendedName>
        <fullName evidence="5">Histidinol dehydrogenase</fullName>
        <shortName evidence="5">HDH</shortName>
        <ecNumber evidence="5">1.1.1.23</ecNumber>
    </recommendedName>
</protein>
<dbReference type="Proteomes" id="UP000179467">
    <property type="component" value="Unassembled WGS sequence"/>
</dbReference>
<dbReference type="UniPathway" id="UPA00031">
    <property type="reaction ID" value="UER00014"/>
</dbReference>
<feature type="binding site" evidence="5 8">
    <location>
        <position position="191"/>
    </location>
    <ligand>
        <name>NAD(+)</name>
        <dbReference type="ChEBI" id="CHEBI:57540"/>
    </ligand>
</feature>
<dbReference type="FunFam" id="3.40.50.1980:FF:000026">
    <property type="entry name" value="Histidinol dehydrogenase"/>
    <property type="match status" value="1"/>
</dbReference>
<dbReference type="EMBL" id="MIPT01000001">
    <property type="protein sequence ID" value="OHT21298.1"/>
    <property type="molecule type" value="Genomic_DNA"/>
</dbReference>
<dbReference type="CDD" id="cd06572">
    <property type="entry name" value="Histidinol_dh"/>
    <property type="match status" value="1"/>
</dbReference>
<comment type="cofactor">
    <cofactor evidence="5 10">
        <name>Zn(2+)</name>
        <dbReference type="ChEBI" id="CHEBI:29105"/>
    </cofactor>
    <text evidence="5 10">Binds 1 zinc ion per subunit.</text>
</comment>
<dbReference type="PIRSF" id="PIRSF000099">
    <property type="entry name" value="Histidinol_dh"/>
    <property type="match status" value="1"/>
</dbReference>
<feature type="binding site" evidence="5 9">
    <location>
        <position position="237"/>
    </location>
    <ligand>
        <name>substrate</name>
    </ligand>
</feature>
<comment type="caution">
    <text evidence="12">The sequence shown here is derived from an EMBL/GenBank/DDBJ whole genome shotgun (WGS) entry which is preliminary data.</text>
</comment>
<dbReference type="GO" id="GO:0004399">
    <property type="term" value="F:histidinol dehydrogenase activity"/>
    <property type="evidence" value="ECO:0007669"/>
    <property type="project" value="UniProtKB-UniRule"/>
</dbReference>
<comment type="similarity">
    <text evidence="1 5 6 11">Belongs to the histidinol dehydrogenase family.</text>
</comment>
<dbReference type="GO" id="GO:0000105">
    <property type="term" value="P:L-histidine biosynthetic process"/>
    <property type="evidence" value="ECO:0007669"/>
    <property type="project" value="UniProtKB-UniRule"/>
</dbReference>
<name>A0A1S1HGZ5_9SPHN</name>